<dbReference type="InterPro" id="IPR051163">
    <property type="entry name" value="Sodium:Solute_Symporter_SSF"/>
</dbReference>
<dbReference type="GO" id="GO:0005886">
    <property type="term" value="C:plasma membrane"/>
    <property type="evidence" value="ECO:0007669"/>
    <property type="project" value="UniProtKB-SubCell"/>
</dbReference>
<dbReference type="GO" id="GO:0015293">
    <property type="term" value="F:symporter activity"/>
    <property type="evidence" value="ECO:0007669"/>
    <property type="project" value="TreeGrafter"/>
</dbReference>
<evidence type="ECO:0000256" key="10">
    <source>
        <dbReference type="ARBA" id="ARBA00023201"/>
    </source>
</evidence>
<keyword evidence="10" id="KW-0739">Sodium transport</keyword>
<dbReference type="PROSITE" id="PS50283">
    <property type="entry name" value="NA_SOLUT_SYMP_3"/>
    <property type="match status" value="1"/>
</dbReference>
<evidence type="ECO:0000256" key="6">
    <source>
        <dbReference type="ARBA" id="ARBA00022989"/>
    </source>
</evidence>
<keyword evidence="9 12" id="KW-0472">Membrane</keyword>
<evidence type="ECO:0000256" key="4">
    <source>
        <dbReference type="ARBA" id="ARBA00022475"/>
    </source>
</evidence>
<sequence>YVLIALICLSSVAIGVYTSCTGGRQQTTKEYLLGNRNLQLLPVAISILVSFWSAISLLGSPAEIFYFGSNYNVTAVGISLACIVSATTFVPLFYELEITSIYEVFGILLEK</sequence>
<evidence type="ECO:0000256" key="11">
    <source>
        <dbReference type="RuleBase" id="RU362091"/>
    </source>
</evidence>
<keyword evidence="3" id="KW-0813">Transport</keyword>
<dbReference type="Pfam" id="PF00474">
    <property type="entry name" value="SSF"/>
    <property type="match status" value="1"/>
</dbReference>
<evidence type="ECO:0000256" key="8">
    <source>
        <dbReference type="ARBA" id="ARBA00023065"/>
    </source>
</evidence>
<feature type="transmembrane region" description="Helical" evidence="12">
    <location>
        <begin position="39"/>
        <end position="59"/>
    </location>
</feature>
<evidence type="ECO:0000313" key="14">
    <source>
        <dbReference type="Proteomes" id="UP000095280"/>
    </source>
</evidence>
<keyword evidence="4" id="KW-1003">Cell membrane</keyword>
<organism evidence="14 15">
    <name type="scientific">Macrostomum lignano</name>
    <dbReference type="NCBI Taxonomy" id="282301"/>
    <lineage>
        <taxon>Eukaryota</taxon>
        <taxon>Metazoa</taxon>
        <taxon>Spiralia</taxon>
        <taxon>Lophotrochozoa</taxon>
        <taxon>Platyhelminthes</taxon>
        <taxon>Rhabditophora</taxon>
        <taxon>Macrostomorpha</taxon>
        <taxon>Macrostomida</taxon>
        <taxon>Macrostomidae</taxon>
        <taxon>Macrostomum</taxon>
    </lineage>
</organism>
<keyword evidence="13" id="KW-0732">Signal</keyword>
<evidence type="ECO:0000256" key="1">
    <source>
        <dbReference type="ARBA" id="ARBA00004651"/>
    </source>
</evidence>
<dbReference type="AlphaFoldDB" id="A0A1I8HVS3"/>
<dbReference type="PANTHER" id="PTHR42985">
    <property type="entry name" value="SODIUM-COUPLED MONOCARBOXYLATE TRANSPORTER"/>
    <property type="match status" value="1"/>
</dbReference>
<accession>A0A1I8HVS3</accession>
<keyword evidence="5 12" id="KW-0812">Transmembrane</keyword>
<reference evidence="15" key="1">
    <citation type="submission" date="2016-11" db="UniProtKB">
        <authorList>
            <consortium name="WormBaseParasite"/>
        </authorList>
    </citation>
    <scope>IDENTIFICATION</scope>
</reference>
<dbReference type="InterPro" id="IPR038377">
    <property type="entry name" value="Na/Glc_symporter_sf"/>
</dbReference>
<name>A0A1I8HVS3_9PLAT</name>
<feature type="chain" id="PRO_5009320482" evidence="13">
    <location>
        <begin position="19"/>
        <end position="111"/>
    </location>
</feature>
<evidence type="ECO:0000256" key="5">
    <source>
        <dbReference type="ARBA" id="ARBA00022692"/>
    </source>
</evidence>
<keyword evidence="6 12" id="KW-1133">Transmembrane helix</keyword>
<dbReference type="InterPro" id="IPR001734">
    <property type="entry name" value="Na/solute_symporter"/>
</dbReference>
<feature type="signal peptide" evidence="13">
    <location>
        <begin position="1"/>
        <end position="18"/>
    </location>
</feature>
<evidence type="ECO:0000256" key="7">
    <source>
        <dbReference type="ARBA" id="ARBA00023053"/>
    </source>
</evidence>
<comment type="subcellular location">
    <subcellularLocation>
        <location evidence="1">Cell membrane</location>
        <topology evidence="1">Multi-pass membrane protein</topology>
    </subcellularLocation>
</comment>
<proteinExistence type="inferred from homology"/>
<dbReference type="PANTHER" id="PTHR42985:SF40">
    <property type="entry name" value="LD47995P-RELATED"/>
    <property type="match status" value="1"/>
</dbReference>
<keyword evidence="14" id="KW-1185">Reference proteome</keyword>
<dbReference type="GO" id="GO:0006814">
    <property type="term" value="P:sodium ion transport"/>
    <property type="evidence" value="ECO:0007669"/>
    <property type="project" value="UniProtKB-KW"/>
</dbReference>
<keyword evidence="7" id="KW-0915">Sodium</keyword>
<protein>
    <submittedName>
        <fullName evidence="15">Aa_trans domain-containing protein</fullName>
    </submittedName>
</protein>
<evidence type="ECO:0000256" key="3">
    <source>
        <dbReference type="ARBA" id="ARBA00022448"/>
    </source>
</evidence>
<evidence type="ECO:0000256" key="12">
    <source>
        <dbReference type="SAM" id="Phobius"/>
    </source>
</evidence>
<feature type="transmembrane region" description="Helical" evidence="12">
    <location>
        <begin position="71"/>
        <end position="94"/>
    </location>
</feature>
<evidence type="ECO:0000256" key="13">
    <source>
        <dbReference type="SAM" id="SignalP"/>
    </source>
</evidence>
<dbReference type="Gene3D" id="1.20.1730.10">
    <property type="entry name" value="Sodium/glucose cotransporter"/>
    <property type="match status" value="1"/>
</dbReference>
<dbReference type="Proteomes" id="UP000095280">
    <property type="component" value="Unplaced"/>
</dbReference>
<evidence type="ECO:0000256" key="9">
    <source>
        <dbReference type="ARBA" id="ARBA00023136"/>
    </source>
</evidence>
<evidence type="ECO:0000313" key="15">
    <source>
        <dbReference type="WBParaSite" id="maker-uti_cns_0008216-snap-gene-0.3-mRNA-1"/>
    </source>
</evidence>
<comment type="similarity">
    <text evidence="2 11">Belongs to the sodium:solute symporter (SSF) (TC 2.A.21) family.</text>
</comment>
<keyword evidence="8" id="KW-0406">Ion transport</keyword>
<dbReference type="WBParaSite" id="maker-uti_cns_0008216-snap-gene-0.3-mRNA-1">
    <property type="protein sequence ID" value="maker-uti_cns_0008216-snap-gene-0.3-mRNA-1"/>
    <property type="gene ID" value="maker-uti_cns_0008216-snap-gene-0.3"/>
</dbReference>
<evidence type="ECO:0000256" key="2">
    <source>
        <dbReference type="ARBA" id="ARBA00006434"/>
    </source>
</evidence>